<dbReference type="GO" id="GO:0003700">
    <property type="term" value="F:DNA-binding transcription factor activity"/>
    <property type="evidence" value="ECO:0007669"/>
    <property type="project" value="TreeGrafter"/>
</dbReference>
<protein>
    <submittedName>
        <fullName evidence="1">HTH-type transcriptional regulator DegA</fullName>
    </submittedName>
</protein>
<dbReference type="SUPFAM" id="SSF53822">
    <property type="entry name" value="Periplasmic binding protein-like I"/>
    <property type="match status" value="1"/>
</dbReference>
<dbReference type="Gene3D" id="3.40.50.2300">
    <property type="match status" value="2"/>
</dbReference>
<dbReference type="CDD" id="cd01392">
    <property type="entry name" value="HTH_LacI"/>
    <property type="match status" value="1"/>
</dbReference>
<dbReference type="InterPro" id="IPR046335">
    <property type="entry name" value="LacI/GalR-like_sensor"/>
</dbReference>
<dbReference type="Proteomes" id="UP000287394">
    <property type="component" value="Chromosome"/>
</dbReference>
<dbReference type="KEGG" id="ccot:CCAX7_24870"/>
<dbReference type="PROSITE" id="PS00356">
    <property type="entry name" value="HTH_LACI_1"/>
    <property type="match status" value="1"/>
</dbReference>
<keyword evidence="2" id="KW-1185">Reference proteome</keyword>
<dbReference type="InterPro" id="IPR000843">
    <property type="entry name" value="HTH_LacI"/>
</dbReference>
<dbReference type="Pfam" id="PF13377">
    <property type="entry name" value="Peripla_BP_3"/>
    <property type="match status" value="1"/>
</dbReference>
<dbReference type="Pfam" id="PF00356">
    <property type="entry name" value="LacI"/>
    <property type="match status" value="1"/>
</dbReference>
<dbReference type="PANTHER" id="PTHR30146">
    <property type="entry name" value="LACI-RELATED TRANSCRIPTIONAL REPRESSOR"/>
    <property type="match status" value="1"/>
</dbReference>
<name>A0A402CVK9_9BACT</name>
<dbReference type="PANTHER" id="PTHR30146:SF109">
    <property type="entry name" value="HTH-TYPE TRANSCRIPTIONAL REGULATOR GALS"/>
    <property type="match status" value="1"/>
</dbReference>
<dbReference type="InterPro" id="IPR010982">
    <property type="entry name" value="Lambda_DNA-bd_dom_sf"/>
</dbReference>
<dbReference type="SUPFAM" id="SSF47413">
    <property type="entry name" value="lambda repressor-like DNA-binding domains"/>
    <property type="match status" value="1"/>
</dbReference>
<proteinExistence type="predicted"/>
<dbReference type="InterPro" id="IPR028082">
    <property type="entry name" value="Peripla_BP_I"/>
</dbReference>
<organism evidence="1 2">
    <name type="scientific">Capsulimonas corticalis</name>
    <dbReference type="NCBI Taxonomy" id="2219043"/>
    <lineage>
        <taxon>Bacteria</taxon>
        <taxon>Bacillati</taxon>
        <taxon>Armatimonadota</taxon>
        <taxon>Armatimonadia</taxon>
        <taxon>Capsulimonadales</taxon>
        <taxon>Capsulimonadaceae</taxon>
        <taxon>Capsulimonas</taxon>
    </lineage>
</organism>
<reference evidence="1 2" key="1">
    <citation type="journal article" date="2019" name="Int. J. Syst. Evol. Microbiol.">
        <title>Capsulimonas corticalis gen. nov., sp. nov., an aerobic capsulated bacterium, of a novel bacterial order, Capsulimonadales ord. nov., of the class Armatimonadia of the phylum Armatimonadetes.</title>
        <authorList>
            <person name="Li J."/>
            <person name="Kudo C."/>
            <person name="Tonouchi A."/>
        </authorList>
    </citation>
    <scope>NUCLEOTIDE SEQUENCE [LARGE SCALE GENOMIC DNA]</scope>
    <source>
        <strain evidence="1 2">AX-7</strain>
    </source>
</reference>
<sequence>MKSVREENNRVTLKDVAKRVGVSYNAVSKVLNQTRSNTAVSESTRARILEVAAEMGYQPNILARSLLNRRTNITALYFDLLLHTDEPFTSSVIAGAERGCQAYGQSLLLYSRRPNQTAQEVHQQLVNGLVDGIVLAAYSDPVLLQLLENAHVPVAVYPYPTLSFPSVAADEMAGARAVMQHLKERGHTDIVYRAFPWIEESRSACFRAASEALGLRMTKVLAADASGNISREERELYHRPRADRPTAVVCWNDEFAYRLLDYLDDERIRVPDDLAVVGFDGSYTFPKPKRKLSTVFVPWNDMAYHAVSMVTEHEGRQSMEEHLTFPVELIVGHTT</sequence>
<dbReference type="Gene3D" id="1.10.260.40">
    <property type="entry name" value="lambda repressor-like DNA-binding domains"/>
    <property type="match status" value="1"/>
</dbReference>
<dbReference type="AlphaFoldDB" id="A0A402CVK9"/>
<gene>
    <name evidence="1" type="primary">degA</name>
    <name evidence="1" type="ORF">CCAX7_24870</name>
</gene>
<dbReference type="SMART" id="SM00354">
    <property type="entry name" value="HTH_LACI"/>
    <property type="match status" value="1"/>
</dbReference>
<accession>A0A402CVK9</accession>
<evidence type="ECO:0000313" key="2">
    <source>
        <dbReference type="Proteomes" id="UP000287394"/>
    </source>
</evidence>
<dbReference type="CDD" id="cd06267">
    <property type="entry name" value="PBP1_LacI_sugar_binding-like"/>
    <property type="match status" value="1"/>
</dbReference>
<dbReference type="GO" id="GO:0000976">
    <property type="term" value="F:transcription cis-regulatory region binding"/>
    <property type="evidence" value="ECO:0007669"/>
    <property type="project" value="TreeGrafter"/>
</dbReference>
<evidence type="ECO:0000313" key="1">
    <source>
        <dbReference type="EMBL" id="BDI30436.1"/>
    </source>
</evidence>
<dbReference type="RefSeq" id="WP_165864187.1">
    <property type="nucleotide sequence ID" value="NZ_AP025739.1"/>
</dbReference>
<dbReference type="PROSITE" id="PS50932">
    <property type="entry name" value="HTH_LACI_2"/>
    <property type="match status" value="1"/>
</dbReference>
<dbReference type="EMBL" id="AP025739">
    <property type="protein sequence ID" value="BDI30436.1"/>
    <property type="molecule type" value="Genomic_DNA"/>
</dbReference>